<keyword evidence="4" id="KW-0378">Hydrolase</keyword>
<feature type="chain" id="PRO_5046623393" description="Peptidase A1 domain-containing protein" evidence="6">
    <location>
        <begin position="25"/>
        <end position="437"/>
    </location>
</feature>
<dbReference type="EMBL" id="JACEIK010000220">
    <property type="protein sequence ID" value="MCD7452714.1"/>
    <property type="molecule type" value="Genomic_DNA"/>
</dbReference>
<organism evidence="8 9">
    <name type="scientific">Datura stramonium</name>
    <name type="common">Jimsonweed</name>
    <name type="synonym">Common thornapple</name>
    <dbReference type="NCBI Taxonomy" id="4076"/>
    <lineage>
        <taxon>Eukaryota</taxon>
        <taxon>Viridiplantae</taxon>
        <taxon>Streptophyta</taxon>
        <taxon>Embryophyta</taxon>
        <taxon>Tracheophyta</taxon>
        <taxon>Spermatophyta</taxon>
        <taxon>Magnoliopsida</taxon>
        <taxon>eudicotyledons</taxon>
        <taxon>Gunneridae</taxon>
        <taxon>Pentapetalae</taxon>
        <taxon>asterids</taxon>
        <taxon>lamiids</taxon>
        <taxon>Solanales</taxon>
        <taxon>Solanaceae</taxon>
        <taxon>Solanoideae</taxon>
        <taxon>Datureae</taxon>
        <taxon>Datura</taxon>
    </lineage>
</organism>
<dbReference type="PANTHER" id="PTHR47967:SF74">
    <property type="entry name" value="ASPARTIC PROTEINASE CDR1-LIKE"/>
    <property type="match status" value="1"/>
</dbReference>
<evidence type="ECO:0000256" key="6">
    <source>
        <dbReference type="SAM" id="SignalP"/>
    </source>
</evidence>
<keyword evidence="3" id="KW-0064">Aspartyl protease</keyword>
<proteinExistence type="inferred from homology"/>
<evidence type="ECO:0000313" key="9">
    <source>
        <dbReference type="Proteomes" id="UP000823775"/>
    </source>
</evidence>
<dbReference type="InterPro" id="IPR033121">
    <property type="entry name" value="PEPTIDASE_A1"/>
</dbReference>
<evidence type="ECO:0000256" key="4">
    <source>
        <dbReference type="ARBA" id="ARBA00022801"/>
    </source>
</evidence>
<keyword evidence="5" id="KW-0325">Glycoprotein</keyword>
<reference evidence="8 9" key="1">
    <citation type="journal article" date="2021" name="BMC Genomics">
        <title>Datura genome reveals duplications of psychoactive alkaloid biosynthetic genes and high mutation rate following tissue culture.</title>
        <authorList>
            <person name="Rajewski A."/>
            <person name="Carter-House D."/>
            <person name="Stajich J."/>
            <person name="Litt A."/>
        </authorList>
    </citation>
    <scope>NUCLEOTIDE SEQUENCE [LARGE SCALE GENOMIC DNA]</scope>
    <source>
        <strain evidence="8">AR-01</strain>
    </source>
</reference>
<dbReference type="InterPro" id="IPR001969">
    <property type="entry name" value="Aspartic_peptidase_AS"/>
</dbReference>
<keyword evidence="9" id="KW-1185">Reference proteome</keyword>
<dbReference type="PANTHER" id="PTHR47967">
    <property type="entry name" value="OS07G0603500 PROTEIN-RELATED"/>
    <property type="match status" value="1"/>
</dbReference>
<protein>
    <recommendedName>
        <fullName evidence="7">Peptidase A1 domain-containing protein</fullName>
    </recommendedName>
</protein>
<keyword evidence="6" id="KW-0732">Signal</keyword>
<dbReference type="PROSITE" id="PS51767">
    <property type="entry name" value="PEPTIDASE_A1"/>
    <property type="match status" value="1"/>
</dbReference>
<dbReference type="InterPro" id="IPR034161">
    <property type="entry name" value="Pepsin-like_plant"/>
</dbReference>
<feature type="domain" description="Peptidase A1" evidence="7">
    <location>
        <begin position="86"/>
        <end position="430"/>
    </location>
</feature>
<dbReference type="PROSITE" id="PS00141">
    <property type="entry name" value="ASP_PROTEASE"/>
    <property type="match status" value="1"/>
</dbReference>
<evidence type="ECO:0000256" key="2">
    <source>
        <dbReference type="ARBA" id="ARBA00022670"/>
    </source>
</evidence>
<dbReference type="InterPro" id="IPR021109">
    <property type="entry name" value="Peptidase_aspartic_dom_sf"/>
</dbReference>
<dbReference type="InterPro" id="IPR032799">
    <property type="entry name" value="TAXi_C"/>
</dbReference>
<evidence type="ECO:0000256" key="1">
    <source>
        <dbReference type="ARBA" id="ARBA00007447"/>
    </source>
</evidence>
<dbReference type="InterPro" id="IPR032861">
    <property type="entry name" value="TAXi_N"/>
</dbReference>
<keyword evidence="2" id="KW-0645">Protease</keyword>
<name>A0ABS8S1K9_DATST</name>
<evidence type="ECO:0000256" key="5">
    <source>
        <dbReference type="ARBA" id="ARBA00023180"/>
    </source>
</evidence>
<dbReference type="InterPro" id="IPR051708">
    <property type="entry name" value="Plant_Aspart_Prot_A1"/>
</dbReference>
<dbReference type="Pfam" id="PF14541">
    <property type="entry name" value="TAXi_C"/>
    <property type="match status" value="1"/>
</dbReference>
<accession>A0ABS8S1K9</accession>
<comment type="caution">
    <text evidence="8">The sequence shown here is derived from an EMBL/GenBank/DDBJ whole genome shotgun (WGS) entry which is preliminary data.</text>
</comment>
<dbReference type="Gene3D" id="2.40.70.10">
    <property type="entry name" value="Acid Proteases"/>
    <property type="match status" value="2"/>
</dbReference>
<evidence type="ECO:0000259" key="7">
    <source>
        <dbReference type="PROSITE" id="PS51767"/>
    </source>
</evidence>
<comment type="similarity">
    <text evidence="1">Belongs to the peptidase A1 family.</text>
</comment>
<evidence type="ECO:0000313" key="8">
    <source>
        <dbReference type="EMBL" id="MCD7452714.1"/>
    </source>
</evidence>
<evidence type="ECO:0000256" key="3">
    <source>
        <dbReference type="ARBA" id="ARBA00022750"/>
    </source>
</evidence>
<dbReference type="Proteomes" id="UP000823775">
    <property type="component" value="Unassembled WGS sequence"/>
</dbReference>
<dbReference type="Pfam" id="PF14543">
    <property type="entry name" value="TAXi_N"/>
    <property type="match status" value="1"/>
</dbReference>
<sequence length="437" mass="48748">MKLHYFIFLYLATSILSVLHFAQSENDGFSIELIHPNSPKSPFYNPALNQRQLMKNALQHSINRAKFLLSNSQLSTLIIPDIKGLYLTKISIGTKPSAKLAVVDTGSDLIWIQCQPCIHCFPQKTPIFNPKNSSTYKSIPCNSTRCKNLPGSSCHPIKKKCLYFAGYNDRSFSYGDLASETFTFDDSTNITHGRRFSFSNITFGCGRRNNFTVGDVVPAGIIGLGASPFSLVSQIKSTFGHRFSYCLVPFFQLNVSSRLNFGEKALLSSSEHVVSTPLFLKPPKVYYFLKLLGISIGNKTIRFHNSSRNVHEGNIAIDSGTTVTFLPTQLYSEMKTLMKSQIKLKPLRSSATQFFKLCYRGLRVSDVPPVSFKFQNAEVKLNAINSFVSIGDDIVCLAFAPTKHVPIFGNVAQTNFFVAYDLHKMTVSFKPTNCAKL</sequence>
<dbReference type="SUPFAM" id="SSF50630">
    <property type="entry name" value="Acid proteases"/>
    <property type="match status" value="1"/>
</dbReference>
<dbReference type="CDD" id="cd05476">
    <property type="entry name" value="pepsin_A_like_plant"/>
    <property type="match status" value="1"/>
</dbReference>
<feature type="signal peptide" evidence="6">
    <location>
        <begin position="1"/>
        <end position="24"/>
    </location>
</feature>
<gene>
    <name evidence="8" type="ORF">HAX54_017933</name>
</gene>